<feature type="region of interest" description="Disordered" evidence="1">
    <location>
        <begin position="31"/>
        <end position="80"/>
    </location>
</feature>
<keyword evidence="2" id="KW-1133">Transmembrane helix</keyword>
<evidence type="ECO:0000256" key="1">
    <source>
        <dbReference type="SAM" id="MobiDB-lite"/>
    </source>
</evidence>
<organism evidence="3 4">
    <name type="scientific">Occultella gossypii</name>
    <dbReference type="NCBI Taxonomy" id="2800820"/>
    <lineage>
        <taxon>Bacteria</taxon>
        <taxon>Bacillati</taxon>
        <taxon>Actinomycetota</taxon>
        <taxon>Actinomycetes</taxon>
        <taxon>Micrococcales</taxon>
        <taxon>Ruaniaceae</taxon>
        <taxon>Occultella</taxon>
    </lineage>
</organism>
<name>A0ABS7S3Z7_9MICO</name>
<keyword evidence="2" id="KW-0812">Transmembrane</keyword>
<evidence type="ECO:0000313" key="4">
    <source>
        <dbReference type="Proteomes" id="UP000826651"/>
    </source>
</evidence>
<proteinExistence type="predicted"/>
<keyword evidence="2" id="KW-0472">Membrane</keyword>
<comment type="caution">
    <text evidence="3">The sequence shown here is derived from an EMBL/GenBank/DDBJ whole genome shotgun (WGS) entry which is preliminary data.</text>
</comment>
<feature type="transmembrane region" description="Helical" evidence="2">
    <location>
        <begin position="6"/>
        <end position="27"/>
    </location>
</feature>
<keyword evidence="4" id="KW-1185">Reference proteome</keyword>
<dbReference type="EMBL" id="JAGSHT010000002">
    <property type="protein sequence ID" value="MBZ2195022.1"/>
    <property type="molecule type" value="Genomic_DNA"/>
</dbReference>
<accession>A0ABS7S3Z7</accession>
<feature type="compositionally biased region" description="Low complexity" evidence="1">
    <location>
        <begin position="62"/>
        <end position="79"/>
    </location>
</feature>
<evidence type="ECO:0000256" key="2">
    <source>
        <dbReference type="SAM" id="Phobius"/>
    </source>
</evidence>
<reference evidence="3 4" key="1">
    <citation type="submission" date="2021-04" db="EMBL/GenBank/DDBJ databases">
        <title>Ruania sp. nov., isolated from sandy soil of mangrove forest.</title>
        <authorList>
            <person name="Ge X."/>
            <person name="Huang R."/>
            <person name="Liu W."/>
        </authorList>
    </citation>
    <scope>NUCLEOTIDE SEQUENCE [LARGE SCALE GENOMIC DNA]</scope>
    <source>
        <strain evidence="3 4">N2-46</strain>
    </source>
</reference>
<sequence length="114" mass="11900">MRPQLWHVLFIVIILAMAVGLAVVVIASARSSQRGNPPTVGPGPQYPGTGPHPYSGTYGDRPAGPGAAGAAGSASSPGAIDPEKRLVALRELAQMRKDGLLTEEEYQAEVRRLG</sequence>
<dbReference type="Proteomes" id="UP000826651">
    <property type="component" value="Unassembled WGS sequence"/>
</dbReference>
<dbReference type="RefSeq" id="WP_223402513.1">
    <property type="nucleotide sequence ID" value="NZ_JAGSHT010000002.1"/>
</dbReference>
<protein>
    <submittedName>
        <fullName evidence="3">SHOCT domain-containing protein</fullName>
    </submittedName>
</protein>
<evidence type="ECO:0000313" key="3">
    <source>
        <dbReference type="EMBL" id="MBZ2195022.1"/>
    </source>
</evidence>
<gene>
    <name evidence="3" type="ORF">KCQ71_02560</name>
</gene>